<keyword evidence="3" id="KW-0201">Cytochrome c-type biogenesis</keyword>
<dbReference type="PROSITE" id="PS50893">
    <property type="entry name" value="ABC_TRANSPORTER_2"/>
    <property type="match status" value="1"/>
</dbReference>
<dbReference type="GO" id="GO:0016887">
    <property type="term" value="F:ATP hydrolysis activity"/>
    <property type="evidence" value="ECO:0007669"/>
    <property type="project" value="InterPro"/>
</dbReference>
<dbReference type="InterPro" id="IPR005895">
    <property type="entry name" value="ABC_transptr_haem_export_CcmA"/>
</dbReference>
<accession>A0A317CFN7</accession>
<dbReference type="EMBL" id="QGKL01000037">
    <property type="protein sequence ID" value="PWQ94992.1"/>
    <property type="molecule type" value="Genomic_DNA"/>
</dbReference>
<dbReference type="InterPro" id="IPR027417">
    <property type="entry name" value="P-loop_NTPase"/>
</dbReference>
<dbReference type="Proteomes" id="UP000245506">
    <property type="component" value="Unassembled WGS sequence"/>
</dbReference>
<proteinExistence type="predicted"/>
<keyword evidence="6" id="KW-0472">Membrane</keyword>
<dbReference type="InterPro" id="IPR003439">
    <property type="entry name" value="ABC_transporter-like_ATP-bd"/>
</dbReference>
<evidence type="ECO:0000313" key="8">
    <source>
        <dbReference type="EMBL" id="PWQ94992.1"/>
    </source>
</evidence>
<evidence type="ECO:0000256" key="5">
    <source>
        <dbReference type="ARBA" id="ARBA00022967"/>
    </source>
</evidence>
<dbReference type="NCBIfam" id="TIGR01189">
    <property type="entry name" value="ccmA"/>
    <property type="match status" value="1"/>
</dbReference>
<dbReference type="PANTHER" id="PTHR43499">
    <property type="entry name" value="ABC TRANSPORTER I FAMILY MEMBER 1"/>
    <property type="match status" value="1"/>
</dbReference>
<evidence type="ECO:0000256" key="3">
    <source>
        <dbReference type="ARBA" id="ARBA00022748"/>
    </source>
</evidence>
<dbReference type="InterPro" id="IPR003593">
    <property type="entry name" value="AAA+_ATPase"/>
</dbReference>
<dbReference type="Gene3D" id="3.40.50.300">
    <property type="entry name" value="P-loop containing nucleotide triphosphate hydrolases"/>
    <property type="match status" value="1"/>
</dbReference>
<feature type="domain" description="ABC transporter" evidence="7">
    <location>
        <begin position="3"/>
        <end position="204"/>
    </location>
</feature>
<dbReference type="PANTHER" id="PTHR43499:SF1">
    <property type="entry name" value="ABC TRANSPORTER I FAMILY MEMBER 1"/>
    <property type="match status" value="1"/>
</dbReference>
<name>A0A317CFN7_9GAMM</name>
<dbReference type="AlphaFoldDB" id="A0A317CFN7"/>
<comment type="caution">
    <text evidence="8">The sequence shown here is derived from an EMBL/GenBank/DDBJ whole genome shotgun (WGS) entry which is preliminary data.</text>
</comment>
<dbReference type="RefSeq" id="WP_109824014.1">
    <property type="nucleotide sequence ID" value="NZ_QGKL01000037.1"/>
</dbReference>
<dbReference type="NCBIfam" id="NF010061">
    <property type="entry name" value="PRK13538.1"/>
    <property type="match status" value="1"/>
</dbReference>
<keyword evidence="5" id="KW-1278">Translocase</keyword>
<reference evidence="8 9" key="1">
    <citation type="submission" date="2018-05" db="EMBL/GenBank/DDBJ databases">
        <title>Leucothrix arctica sp. nov., isolated from Arctic seawater.</title>
        <authorList>
            <person name="Choi A."/>
            <person name="Baek K."/>
        </authorList>
    </citation>
    <scope>NUCLEOTIDE SEQUENCE [LARGE SCALE GENOMIC DNA]</scope>
    <source>
        <strain evidence="8 9">IMCC9719</strain>
    </source>
</reference>
<evidence type="ECO:0000256" key="4">
    <source>
        <dbReference type="ARBA" id="ARBA00022840"/>
    </source>
</evidence>
<evidence type="ECO:0000259" key="7">
    <source>
        <dbReference type="PROSITE" id="PS50893"/>
    </source>
</evidence>
<dbReference type="GO" id="GO:0017004">
    <property type="term" value="P:cytochrome complex assembly"/>
    <property type="evidence" value="ECO:0007669"/>
    <property type="project" value="UniProtKB-KW"/>
</dbReference>
<keyword evidence="4 8" id="KW-0067">ATP-binding</keyword>
<sequence length="208" mass="23205">MTLSVQKLQCSRGDLTVFQGLSFTLNAGQLLWVEGRNGSGKTTLLRTVCGLFLADEGNIEWKGELTKRTPDEYYRQLLYIGHQNALKLDLTPLENLQLLCRLAGQPLTEVQIEDALLKMGLAGYEDVPVRQMSQGQQRRVALSRLLLTDAALWVLDEPFVALDVAAVELLQSILVTHVENEGMVMLTTHQAVPLPAEKMQRISLDQYA</sequence>
<evidence type="ECO:0000256" key="6">
    <source>
        <dbReference type="ARBA" id="ARBA00023136"/>
    </source>
</evidence>
<dbReference type="SMART" id="SM00382">
    <property type="entry name" value="AAA"/>
    <property type="match status" value="1"/>
</dbReference>
<evidence type="ECO:0000256" key="2">
    <source>
        <dbReference type="ARBA" id="ARBA00022741"/>
    </source>
</evidence>
<keyword evidence="1" id="KW-0813">Transport</keyword>
<evidence type="ECO:0000313" key="9">
    <source>
        <dbReference type="Proteomes" id="UP000245506"/>
    </source>
</evidence>
<gene>
    <name evidence="8" type="ORF">DKT75_13745</name>
</gene>
<keyword evidence="9" id="KW-1185">Reference proteome</keyword>
<dbReference type="InterPro" id="IPR017871">
    <property type="entry name" value="ABC_transporter-like_CS"/>
</dbReference>
<dbReference type="OrthoDB" id="9800654at2"/>
<dbReference type="GO" id="GO:0005524">
    <property type="term" value="F:ATP binding"/>
    <property type="evidence" value="ECO:0007669"/>
    <property type="project" value="UniProtKB-KW"/>
</dbReference>
<dbReference type="SUPFAM" id="SSF52540">
    <property type="entry name" value="P-loop containing nucleoside triphosphate hydrolases"/>
    <property type="match status" value="1"/>
</dbReference>
<organism evidence="8 9">
    <name type="scientific">Leucothrix arctica</name>
    <dbReference type="NCBI Taxonomy" id="1481894"/>
    <lineage>
        <taxon>Bacteria</taxon>
        <taxon>Pseudomonadati</taxon>
        <taxon>Pseudomonadota</taxon>
        <taxon>Gammaproteobacteria</taxon>
        <taxon>Thiotrichales</taxon>
        <taxon>Thiotrichaceae</taxon>
        <taxon>Leucothrix</taxon>
    </lineage>
</organism>
<keyword evidence="2" id="KW-0547">Nucleotide-binding</keyword>
<dbReference type="GO" id="GO:0022857">
    <property type="term" value="F:transmembrane transporter activity"/>
    <property type="evidence" value="ECO:0007669"/>
    <property type="project" value="InterPro"/>
</dbReference>
<protein>
    <submittedName>
        <fullName evidence="8">Heme ABC transporter ATP-binding protein CcmA</fullName>
    </submittedName>
</protein>
<dbReference type="PROSITE" id="PS00211">
    <property type="entry name" value="ABC_TRANSPORTER_1"/>
    <property type="match status" value="1"/>
</dbReference>
<evidence type="ECO:0000256" key="1">
    <source>
        <dbReference type="ARBA" id="ARBA00022448"/>
    </source>
</evidence>
<dbReference type="Pfam" id="PF00005">
    <property type="entry name" value="ABC_tran"/>
    <property type="match status" value="1"/>
</dbReference>